<sequence>MIVSTLQLGELLSLSERHIYNLEKAGILSKVDKNQWDASKNIQSYTIYKIDLEAQNSDIGKVRIRRELAEAKLKELSYKEKMGQLIPLESVAKELEDIAIIVSNKLYALPHIIKRKHKLSQKVIDELQSQIELILLELKDPNIYMQKSLEVEAKITTDKELQTLQEANK</sequence>
<evidence type="ECO:0000313" key="2">
    <source>
        <dbReference type="Proteomes" id="UP001434737"/>
    </source>
</evidence>
<keyword evidence="2" id="KW-1185">Reference proteome</keyword>
<gene>
    <name evidence="1" type="ORF">V3I05_07825</name>
</gene>
<dbReference type="RefSeq" id="WP_300450410.1">
    <property type="nucleotide sequence ID" value="NZ_CP145316.1"/>
</dbReference>
<organism evidence="1 2">
    <name type="scientific">Helicobacter mastomyrinus</name>
    <dbReference type="NCBI Taxonomy" id="287948"/>
    <lineage>
        <taxon>Bacteria</taxon>
        <taxon>Pseudomonadati</taxon>
        <taxon>Campylobacterota</taxon>
        <taxon>Epsilonproteobacteria</taxon>
        <taxon>Campylobacterales</taxon>
        <taxon>Helicobacteraceae</taxon>
        <taxon>Helicobacter</taxon>
    </lineage>
</organism>
<evidence type="ECO:0000313" key="1">
    <source>
        <dbReference type="EMBL" id="XAM17588.1"/>
    </source>
</evidence>
<protein>
    <recommendedName>
        <fullName evidence="3">DUF1441 family protein</fullName>
    </recommendedName>
</protein>
<dbReference type="Proteomes" id="UP001434737">
    <property type="component" value="Chromosome"/>
</dbReference>
<name>A0ABZ3F3A0_9HELI</name>
<accession>A0ABZ3F3A0</accession>
<dbReference type="EMBL" id="CP145316">
    <property type="protein sequence ID" value="XAM17588.1"/>
    <property type="molecule type" value="Genomic_DNA"/>
</dbReference>
<proteinExistence type="predicted"/>
<evidence type="ECO:0008006" key="3">
    <source>
        <dbReference type="Google" id="ProtNLM"/>
    </source>
</evidence>
<reference evidence="1 2" key="1">
    <citation type="submission" date="2024-02" db="EMBL/GenBank/DDBJ databases">
        <title>Genome and pathogenicity analysis of Helicobacter mastomyrinus isolated from mice.</title>
        <authorList>
            <person name="Zhu L."/>
        </authorList>
    </citation>
    <scope>NUCLEOTIDE SEQUENCE [LARGE SCALE GENOMIC DNA]</scope>
    <source>
        <strain evidence="1 2">Hm-17</strain>
    </source>
</reference>